<comment type="subcellular location">
    <subcellularLocation>
        <location evidence="10">Cytoplasm</location>
    </subcellularLocation>
    <subcellularLocation>
        <location evidence="10">Mitochondrion intermembrane space</location>
    </subcellularLocation>
</comment>
<comment type="domain">
    <text evidence="10">The C-terminal domain binds 2 Fe-S clusters but is otherwise mostly in an intrinsically disordered conformation.</text>
</comment>
<feature type="binding site" evidence="10">
    <location>
        <position position="208"/>
    </location>
    <ligand>
        <name>[2Fe-2S] cluster</name>
        <dbReference type="ChEBI" id="CHEBI:190135"/>
    </ligand>
</feature>
<keyword evidence="14" id="KW-1185">Reference proteome</keyword>
<protein>
    <recommendedName>
        <fullName evidence="10">Anamorsin homolog</fullName>
    </recommendedName>
    <alternativeName>
        <fullName evidence="10">Fe-S cluster assembly protein DRE2 homolog</fullName>
    </alternativeName>
</protein>
<evidence type="ECO:0000256" key="5">
    <source>
        <dbReference type="ARBA" id="ARBA00022714"/>
    </source>
</evidence>
<comment type="domain">
    <text evidence="10">The N-terminal domain has structural similarity with S-adenosyl-L-methionine-dependent methyltransferases, but does not bind S-adenosyl-L-methionine. It is required for correct assembly of the 2 Fe-S clusters.</text>
</comment>
<sequence length="277" mass="30010">MFGIKASQHVLMVWSSPVNAEELQTFVGDLKSTVGDEGKVAVENADMLTSSNHTASSFDHVLVGVLPPFTFQCPVDLLGEVLRTLKPKGSLTMRTTDAASTQSNLKLGGFTSVSEPRNANLTDEQKRDVTVPVFEVTCLKPDFEVGSAMKLSFAKPAAKAPANTWNIDLNDDDVDLADPDDLLTEEDLIRPDPTSLKVCGTTGKRKACKNCVCGLKEELDAEDMKNKEATKKDFKSSCGSCYLGDAFRCASCPYLGMPAFKPGEKVKLEEKTLQDST</sequence>
<comment type="caution">
    <text evidence="10">Lacks conserved residue(s) required for the propagation of feature annotation.</text>
</comment>
<dbReference type="PANTHER" id="PTHR13273:SF14">
    <property type="entry name" value="ANAMORSIN"/>
    <property type="match status" value="1"/>
</dbReference>
<organism evidence="13 14">
    <name type="scientific">Penaeus vannamei</name>
    <name type="common">Whiteleg shrimp</name>
    <name type="synonym">Litopenaeus vannamei</name>
    <dbReference type="NCBI Taxonomy" id="6689"/>
    <lineage>
        <taxon>Eukaryota</taxon>
        <taxon>Metazoa</taxon>
        <taxon>Ecdysozoa</taxon>
        <taxon>Arthropoda</taxon>
        <taxon>Crustacea</taxon>
        <taxon>Multicrustacea</taxon>
        <taxon>Malacostraca</taxon>
        <taxon>Eumalacostraca</taxon>
        <taxon>Eucarida</taxon>
        <taxon>Decapoda</taxon>
        <taxon>Dendrobranchiata</taxon>
        <taxon>Penaeoidea</taxon>
        <taxon>Penaeidae</taxon>
        <taxon>Penaeus</taxon>
    </lineage>
</organism>
<keyword evidence="3 10" id="KW-0004">4Fe-4S</keyword>
<evidence type="ECO:0000256" key="4">
    <source>
        <dbReference type="ARBA" id="ARBA00022490"/>
    </source>
</evidence>
<comment type="cofactor">
    <cofactor evidence="1 10">
        <name>[4Fe-4S] cluster</name>
        <dbReference type="ChEBI" id="CHEBI:49883"/>
    </cofactor>
</comment>
<comment type="cofactor">
    <cofactor evidence="10">
        <name>[2Fe-2S] cluster</name>
        <dbReference type="ChEBI" id="CHEBI:190135"/>
    </cofactor>
</comment>
<evidence type="ECO:0000256" key="6">
    <source>
        <dbReference type="ARBA" id="ARBA00022723"/>
    </source>
</evidence>
<keyword evidence="8 10" id="KW-0411">Iron-sulfur</keyword>
<evidence type="ECO:0000256" key="3">
    <source>
        <dbReference type="ARBA" id="ARBA00022485"/>
    </source>
</evidence>
<evidence type="ECO:0000256" key="8">
    <source>
        <dbReference type="ARBA" id="ARBA00023014"/>
    </source>
</evidence>
<evidence type="ECO:0000256" key="7">
    <source>
        <dbReference type="ARBA" id="ARBA00023004"/>
    </source>
</evidence>
<evidence type="ECO:0000256" key="2">
    <source>
        <dbReference type="ARBA" id="ARBA00008169"/>
    </source>
</evidence>
<evidence type="ECO:0000313" key="13">
    <source>
        <dbReference type="EMBL" id="ROT65818.1"/>
    </source>
</evidence>
<dbReference type="GO" id="GO:0005758">
    <property type="term" value="C:mitochondrial intermembrane space"/>
    <property type="evidence" value="ECO:0007669"/>
    <property type="project" value="UniProtKB-SubCell"/>
</dbReference>
<keyword evidence="4 10" id="KW-0963">Cytoplasm</keyword>
<feature type="binding site" evidence="10">
    <location>
        <position position="252"/>
    </location>
    <ligand>
        <name>[4Fe-4S] cluster</name>
        <dbReference type="ChEBI" id="CHEBI:49883"/>
    </ligand>
</feature>
<dbReference type="PANTHER" id="PTHR13273">
    <property type="entry name" value="ANAMORSIN"/>
    <property type="match status" value="1"/>
</dbReference>
<comment type="caution">
    <text evidence="13">The sequence shown here is derived from an EMBL/GenBank/DDBJ whole genome shotgun (WGS) entry which is preliminary data.</text>
</comment>
<dbReference type="GO" id="GO:0046872">
    <property type="term" value="F:metal ion binding"/>
    <property type="evidence" value="ECO:0007669"/>
    <property type="project" value="UniProtKB-KW"/>
</dbReference>
<proteinExistence type="inferred from homology"/>
<dbReference type="GO" id="GO:0009055">
    <property type="term" value="F:electron transfer activity"/>
    <property type="evidence" value="ECO:0007669"/>
    <property type="project" value="UniProtKB-UniRule"/>
</dbReference>
<feature type="domain" description="Anamorsin N-terminal" evidence="12">
    <location>
        <begin position="8"/>
        <end position="147"/>
    </location>
</feature>
<reference evidence="13 14" key="2">
    <citation type="submission" date="2019-01" db="EMBL/GenBank/DDBJ databases">
        <title>The decoding of complex shrimp genome reveals the adaptation for benthos swimmer, frequently molting mechanism and breeding impact on genome.</title>
        <authorList>
            <person name="Sun Y."/>
            <person name="Gao Y."/>
            <person name="Yu Y."/>
        </authorList>
    </citation>
    <scope>NUCLEOTIDE SEQUENCE [LARGE SCALE GENOMIC DNA]</scope>
    <source>
        <tissue evidence="13">Muscle</tissue>
    </source>
</reference>
<dbReference type="GO" id="GO:0051537">
    <property type="term" value="F:2 iron, 2 sulfur cluster binding"/>
    <property type="evidence" value="ECO:0007669"/>
    <property type="project" value="UniProtKB-UniRule"/>
</dbReference>
<keyword evidence="7 10" id="KW-0408">Iron</keyword>
<evidence type="ECO:0000256" key="9">
    <source>
        <dbReference type="ARBA" id="ARBA00023128"/>
    </source>
</evidence>
<dbReference type="GO" id="GO:0051539">
    <property type="term" value="F:4 iron, 4 sulfur cluster binding"/>
    <property type="evidence" value="ECO:0007669"/>
    <property type="project" value="UniProtKB-KW"/>
</dbReference>
<dbReference type="InterPro" id="IPR029063">
    <property type="entry name" value="SAM-dependent_MTases_sf"/>
</dbReference>
<feature type="binding site" evidence="10">
    <location>
        <position position="213"/>
    </location>
    <ligand>
        <name>[2Fe-2S] cluster</name>
        <dbReference type="ChEBI" id="CHEBI:190135"/>
    </ligand>
</feature>
<keyword evidence="6 10" id="KW-0479">Metal-binding</keyword>
<feature type="binding site" evidence="10">
    <location>
        <position position="211"/>
    </location>
    <ligand>
        <name>[2Fe-2S] cluster</name>
        <dbReference type="ChEBI" id="CHEBI:190135"/>
    </ligand>
</feature>
<dbReference type="STRING" id="6689.A0A423SNJ1"/>
<gene>
    <name evidence="13" type="ORF">C7M84_016203</name>
</gene>
<dbReference type="Pfam" id="PF05093">
    <property type="entry name" value="CIAPIN1"/>
    <property type="match status" value="1"/>
</dbReference>
<name>A0A423SNJ1_PENVA</name>
<dbReference type="OrthoDB" id="311633at2759"/>
<accession>A0A423SNJ1</accession>
<reference evidence="13 14" key="1">
    <citation type="submission" date="2018-04" db="EMBL/GenBank/DDBJ databases">
        <authorList>
            <person name="Zhang X."/>
            <person name="Yuan J."/>
            <person name="Li F."/>
            <person name="Xiang J."/>
        </authorList>
    </citation>
    <scope>NUCLEOTIDE SEQUENCE [LARGE SCALE GENOMIC DNA]</scope>
    <source>
        <tissue evidence="13">Muscle</tissue>
    </source>
</reference>
<feature type="binding site" evidence="10">
    <location>
        <position position="249"/>
    </location>
    <ligand>
        <name>[4Fe-4S] cluster</name>
        <dbReference type="ChEBI" id="CHEBI:49883"/>
    </ligand>
</feature>
<evidence type="ECO:0000259" key="11">
    <source>
        <dbReference type="Pfam" id="PF05093"/>
    </source>
</evidence>
<evidence type="ECO:0000313" key="14">
    <source>
        <dbReference type="Proteomes" id="UP000283509"/>
    </source>
</evidence>
<dbReference type="Gene3D" id="3.40.50.150">
    <property type="entry name" value="Vaccinia Virus protein VP39"/>
    <property type="match status" value="1"/>
</dbReference>
<dbReference type="HAMAP" id="MF_03115">
    <property type="entry name" value="Anamorsin"/>
    <property type="match status" value="1"/>
</dbReference>
<comment type="similarity">
    <text evidence="2 10">Belongs to the anamorsin family.</text>
</comment>
<keyword evidence="9 10" id="KW-0496">Mitochondrion</keyword>
<dbReference type="EMBL" id="QCYY01003032">
    <property type="protein sequence ID" value="ROT65818.1"/>
    <property type="molecule type" value="Genomic_DNA"/>
</dbReference>
<dbReference type="Proteomes" id="UP000283509">
    <property type="component" value="Unassembled WGS sequence"/>
</dbReference>
<evidence type="ECO:0000256" key="10">
    <source>
        <dbReference type="HAMAP-Rule" id="MF_03115"/>
    </source>
</evidence>
<dbReference type="InterPro" id="IPR046408">
    <property type="entry name" value="CIAPIN1"/>
</dbReference>
<keyword evidence="5 10" id="KW-0001">2Fe-2S</keyword>
<feature type="binding site" evidence="10">
    <location>
        <position position="241"/>
    </location>
    <ligand>
        <name>[4Fe-4S] cluster</name>
        <dbReference type="ChEBI" id="CHEBI:49883"/>
    </ligand>
</feature>
<dbReference type="Pfam" id="PF20922">
    <property type="entry name" value="Anamorsin_N"/>
    <property type="match status" value="1"/>
</dbReference>
<dbReference type="InterPro" id="IPR049011">
    <property type="entry name" value="Anamorsin_N_metazoan"/>
</dbReference>
<dbReference type="GO" id="GO:0016226">
    <property type="term" value="P:iron-sulfur cluster assembly"/>
    <property type="evidence" value="ECO:0007669"/>
    <property type="project" value="UniProtKB-UniRule"/>
</dbReference>
<dbReference type="InterPro" id="IPR007785">
    <property type="entry name" value="Anamorsin"/>
</dbReference>
<evidence type="ECO:0000256" key="1">
    <source>
        <dbReference type="ARBA" id="ARBA00001966"/>
    </source>
</evidence>
<feature type="binding site" evidence="10">
    <location>
        <position position="238"/>
    </location>
    <ligand>
        <name>[4Fe-4S] cluster</name>
        <dbReference type="ChEBI" id="CHEBI:49883"/>
    </ligand>
</feature>
<feature type="binding site" evidence="10">
    <location>
        <position position="199"/>
    </location>
    <ligand>
        <name>[2Fe-2S] cluster</name>
        <dbReference type="ChEBI" id="CHEBI:190135"/>
    </ligand>
</feature>
<feature type="region of interest" description="Fe-S binding site B" evidence="10">
    <location>
        <begin position="238"/>
        <end position="252"/>
    </location>
</feature>
<feature type="short sequence motif" description="Cx2C motif 1" evidence="10">
    <location>
        <begin position="238"/>
        <end position="241"/>
    </location>
</feature>
<dbReference type="AlphaFoldDB" id="A0A423SNJ1"/>
<evidence type="ECO:0000259" key="12">
    <source>
        <dbReference type="Pfam" id="PF20922"/>
    </source>
</evidence>
<comment type="subunit">
    <text evidence="10">Monomer.</text>
</comment>
<feature type="short sequence motif" description="Cx2C motif 2" evidence="10">
    <location>
        <begin position="249"/>
        <end position="252"/>
    </location>
</feature>
<comment type="domain">
    <text evidence="10">The twin Cx2C motifs are involved in the recognition by the mitochondrial MIA40-ERV1 disulfide relay system. The formation of 2 disulfide bonds in the Cx2C motifs through dithiol/disulfide exchange reactions effectively traps the protein in the mitochondrial intermembrane space.</text>
</comment>
<comment type="function">
    <text evidence="10">Component of the cytosolic iron-sulfur (Fe-S) protein assembly (CIA) machinery. Required for the maturation of extramitochondrial Fe-S proteins. Part of an electron transfer chain functioning in an early step of cytosolic Fe-S biogenesis, facilitating the de novo assembly of a [4Fe-4S] cluster on the cytosolic Fe-S scaffold complex. Electrons are transferred from NADPH via a FAD- and FMN-containing diflavin oxidoreductase. Together with the diflavin oxidoreductase, also required for the assembly of the diferric tyrosyl radical cofactor of ribonucleotide reductase (RNR), probably by providing electrons for reduction during radical cofactor maturation in the catalytic small subunit.</text>
</comment>
<feature type="domain" description="Anamorsin C-terminal" evidence="11">
    <location>
        <begin position="219"/>
        <end position="268"/>
    </location>
</feature>